<dbReference type="GO" id="GO:0009097">
    <property type="term" value="P:isoleucine biosynthetic process"/>
    <property type="evidence" value="ECO:0007669"/>
    <property type="project" value="InterPro"/>
</dbReference>
<keyword evidence="11" id="KW-0220">Diaminopimelate biosynthesis</keyword>
<dbReference type="UniPathway" id="UPA00051">
    <property type="reaction ID" value="UER00464"/>
</dbReference>
<accession>A0A0G3Z692</accession>
<dbReference type="GO" id="GO:0051287">
    <property type="term" value="F:NAD binding"/>
    <property type="evidence" value="ECO:0007669"/>
    <property type="project" value="InterPro"/>
</dbReference>
<dbReference type="GO" id="GO:0009089">
    <property type="term" value="P:lysine biosynthetic process via diaminopimelate"/>
    <property type="evidence" value="ECO:0007669"/>
    <property type="project" value="UniProtKB-UniRule"/>
</dbReference>
<dbReference type="InterPro" id="IPR011534">
    <property type="entry name" value="Asp_ADH_gamma-type"/>
</dbReference>
<comment type="pathway">
    <text evidence="4">Amino-acid biosynthesis; L-threonine biosynthesis; L-threonine from L-aspartate: step 2/5.</text>
</comment>
<sequence>MIKVGLVGWRGMVGSMLLKRMREEGDFSRISPTYFSTSAAGHTYRDPFGVEHRLLDANSVESLGEMDIVITCQGGDYTKAVYPVLRASGWSGFWIDAASAKRMDDDSIIVLDPVNHEQIEAGIAAGVRNYVGGNCSITLSLIGLTGLFRAGLVEWMSMMTYQAASGAGAQHVKELLGQMSAVARRVDDDLADPDTPVLDVLAKAHAASRASEYPFEAFGAPLAGSIIPWIDSDLGNGVSREEWKGEVETNKILGLPPGTIRVDGLCVRVAALQSHSAAITLKLKENVELDRLERLIRDAHEWVDWVPNTRQETMQRLSPAAVSGSLKIGVGRLRRLNVEPQMYSVLTTGDQLLWGAAEPLRRVLNMILNAQ</sequence>
<comment type="pathway">
    <text evidence="2">Amino-acid biosynthesis; L-methionine biosynthesis via de novo pathway; L-homoserine from L-aspartate: step 2/3.</text>
</comment>
<dbReference type="CDD" id="cd02314">
    <property type="entry name" value="VcASADH1_like_N"/>
    <property type="match status" value="1"/>
</dbReference>
<dbReference type="InterPro" id="IPR012280">
    <property type="entry name" value="Semialdhyde_DH_dimer_dom"/>
</dbReference>
<evidence type="ECO:0000256" key="2">
    <source>
        <dbReference type="ARBA" id="ARBA00005021"/>
    </source>
</evidence>
<reference evidence="19 20" key="1">
    <citation type="submission" date="2018-08" db="EMBL/GenBank/DDBJ databases">
        <title>Comparative analysis of Burkholderia isolates from Puerto Rico.</title>
        <authorList>
            <person name="Hall C."/>
            <person name="Sahl J."/>
            <person name="Wagner D."/>
        </authorList>
    </citation>
    <scope>NUCLEOTIDE SEQUENCE [LARGE SCALE GENOMIC DNA]</scope>
    <source>
        <strain evidence="19 20">Bp9001</strain>
    </source>
</reference>
<dbReference type="Pfam" id="PF02774">
    <property type="entry name" value="Semialdhyde_dhC"/>
    <property type="match status" value="1"/>
</dbReference>
<evidence type="ECO:0000256" key="7">
    <source>
        <dbReference type="ARBA" id="ARBA00013120"/>
    </source>
</evidence>
<evidence type="ECO:0000256" key="14">
    <source>
        <dbReference type="ARBA" id="ARBA00023167"/>
    </source>
</evidence>
<keyword evidence="12 19" id="KW-0560">Oxidoreductase</keyword>
<evidence type="ECO:0000256" key="1">
    <source>
        <dbReference type="ARBA" id="ARBA00002492"/>
    </source>
</evidence>
<accession>A0A1C8ZM30</accession>
<keyword evidence="10" id="KW-0521">NADP</keyword>
<evidence type="ECO:0000256" key="12">
    <source>
        <dbReference type="ARBA" id="ARBA00023002"/>
    </source>
</evidence>
<evidence type="ECO:0000256" key="8">
    <source>
        <dbReference type="ARBA" id="ARBA00022605"/>
    </source>
</evidence>
<evidence type="ECO:0000256" key="13">
    <source>
        <dbReference type="ARBA" id="ARBA00023154"/>
    </source>
</evidence>
<keyword evidence="9" id="KW-0791">Threonine biosynthesis</keyword>
<evidence type="ECO:0000256" key="5">
    <source>
        <dbReference type="ARBA" id="ARBA00010584"/>
    </source>
</evidence>
<dbReference type="EMBL" id="QTQX01000031">
    <property type="protein sequence ID" value="RQT18983.1"/>
    <property type="molecule type" value="Genomic_DNA"/>
</dbReference>
<dbReference type="UniPathway" id="UPA00034">
    <property type="reaction ID" value="UER00016"/>
</dbReference>
<dbReference type="Proteomes" id="UP000269271">
    <property type="component" value="Unassembled WGS sequence"/>
</dbReference>
<dbReference type="SMART" id="SM00859">
    <property type="entry name" value="Semialdhyde_dh"/>
    <property type="match status" value="1"/>
</dbReference>
<keyword evidence="8" id="KW-0028">Amino-acid biosynthesis</keyword>
<evidence type="ECO:0000256" key="15">
    <source>
        <dbReference type="ARBA" id="ARBA00047891"/>
    </source>
</evidence>
<dbReference type="GO" id="GO:0050661">
    <property type="term" value="F:NADP binding"/>
    <property type="evidence" value="ECO:0007669"/>
    <property type="project" value="InterPro"/>
</dbReference>
<dbReference type="GO" id="GO:0009088">
    <property type="term" value="P:threonine biosynthetic process"/>
    <property type="evidence" value="ECO:0007669"/>
    <property type="project" value="UniProtKB-UniPathway"/>
</dbReference>
<evidence type="ECO:0000256" key="17">
    <source>
        <dbReference type="PIRSR" id="PIRSR000148-1"/>
    </source>
</evidence>
<dbReference type="PANTHER" id="PTHR46278">
    <property type="entry name" value="DEHYDROGENASE, PUTATIVE-RELATED"/>
    <property type="match status" value="1"/>
</dbReference>
<dbReference type="NCBIfam" id="NF005144">
    <property type="entry name" value="PRK06598.1"/>
    <property type="match status" value="1"/>
</dbReference>
<evidence type="ECO:0000259" key="18">
    <source>
        <dbReference type="SMART" id="SM00859"/>
    </source>
</evidence>
<dbReference type="InterPro" id="IPR000319">
    <property type="entry name" value="Asp-semialdehyde_DH_CS"/>
</dbReference>
<evidence type="ECO:0000256" key="16">
    <source>
        <dbReference type="NCBIfam" id="TIGR01745"/>
    </source>
</evidence>
<dbReference type="SUPFAM" id="SSF55347">
    <property type="entry name" value="Glyceraldehyde-3-phosphate dehydrogenase-like, C-terminal domain"/>
    <property type="match status" value="1"/>
</dbReference>
<dbReference type="SUPFAM" id="SSF51735">
    <property type="entry name" value="NAD(P)-binding Rossmann-fold domains"/>
    <property type="match status" value="1"/>
</dbReference>
<comment type="pathway">
    <text evidence="3">Amino-acid biosynthesis; L-lysine biosynthesis via DAP pathway; (S)-tetrahydrodipicolinate from L-aspartate: step 2/4.</text>
</comment>
<dbReference type="InterPro" id="IPR000534">
    <property type="entry name" value="Semialdehyde_DH_NAD-bd"/>
</dbReference>
<name>A0A0G3Z692_9BURK</name>
<evidence type="ECO:0000256" key="6">
    <source>
        <dbReference type="ARBA" id="ARBA00011738"/>
    </source>
</evidence>
<dbReference type="UniPathway" id="UPA00050">
    <property type="reaction ID" value="UER00463"/>
</dbReference>
<dbReference type="NCBIfam" id="TIGR01745">
    <property type="entry name" value="asd_gamma"/>
    <property type="match status" value="1"/>
</dbReference>
<evidence type="ECO:0000256" key="11">
    <source>
        <dbReference type="ARBA" id="ARBA00022915"/>
    </source>
</evidence>
<evidence type="ECO:0000256" key="4">
    <source>
        <dbReference type="ARBA" id="ARBA00005097"/>
    </source>
</evidence>
<organism evidence="19 20">
    <name type="scientific">Burkholderia contaminans</name>
    <dbReference type="NCBI Taxonomy" id="488447"/>
    <lineage>
        <taxon>Bacteria</taxon>
        <taxon>Pseudomonadati</taxon>
        <taxon>Pseudomonadota</taxon>
        <taxon>Betaproteobacteria</taxon>
        <taxon>Burkholderiales</taxon>
        <taxon>Burkholderiaceae</taxon>
        <taxon>Burkholderia</taxon>
        <taxon>Burkholderia cepacia complex</taxon>
    </lineage>
</organism>
<dbReference type="GO" id="GO:0019877">
    <property type="term" value="P:diaminopimelate biosynthetic process"/>
    <property type="evidence" value="ECO:0007669"/>
    <property type="project" value="UniProtKB-KW"/>
</dbReference>
<evidence type="ECO:0000256" key="10">
    <source>
        <dbReference type="ARBA" id="ARBA00022857"/>
    </source>
</evidence>
<dbReference type="PROSITE" id="PS01103">
    <property type="entry name" value="ASD"/>
    <property type="match status" value="1"/>
</dbReference>
<dbReference type="Gene3D" id="3.40.50.720">
    <property type="entry name" value="NAD(P)-binding Rossmann-like Domain"/>
    <property type="match status" value="1"/>
</dbReference>
<evidence type="ECO:0000256" key="3">
    <source>
        <dbReference type="ARBA" id="ARBA00005076"/>
    </source>
</evidence>
<keyword evidence="14" id="KW-0486">Methionine biosynthesis</keyword>
<evidence type="ECO:0000313" key="20">
    <source>
        <dbReference type="Proteomes" id="UP000269271"/>
    </source>
</evidence>
<proteinExistence type="inferred from homology"/>
<feature type="active site" description="Proton acceptor" evidence="17">
    <location>
        <position position="275"/>
    </location>
</feature>
<dbReference type="Gene3D" id="3.30.360.10">
    <property type="entry name" value="Dihydrodipicolinate Reductase, domain 2"/>
    <property type="match status" value="1"/>
</dbReference>
<dbReference type="AlphaFoldDB" id="A0A0G3Z692"/>
<comment type="caution">
    <text evidence="19">The sequence shown here is derived from an EMBL/GenBank/DDBJ whole genome shotgun (WGS) entry which is preliminary data.</text>
</comment>
<dbReference type="InterPro" id="IPR036291">
    <property type="entry name" value="NAD(P)-bd_dom_sf"/>
</dbReference>
<dbReference type="KEGG" id="bcon:NL30_36040"/>
<evidence type="ECO:0000313" key="19">
    <source>
        <dbReference type="EMBL" id="RQT18983.1"/>
    </source>
</evidence>
<dbReference type="PANTHER" id="PTHR46278:SF4">
    <property type="entry name" value="ASPARTATE-SEMIALDEHYDE DEHYDROGENASE"/>
    <property type="match status" value="1"/>
</dbReference>
<dbReference type="PIRSF" id="PIRSF000148">
    <property type="entry name" value="ASA_dh"/>
    <property type="match status" value="1"/>
</dbReference>
<dbReference type="GO" id="GO:0009086">
    <property type="term" value="P:methionine biosynthetic process"/>
    <property type="evidence" value="ECO:0007669"/>
    <property type="project" value="UniProtKB-KW"/>
</dbReference>
<dbReference type="GO" id="GO:0046983">
    <property type="term" value="F:protein dimerization activity"/>
    <property type="evidence" value="ECO:0007669"/>
    <property type="project" value="InterPro"/>
</dbReference>
<gene>
    <name evidence="19" type="primary">asd</name>
    <name evidence="19" type="ORF">DF037_34570</name>
</gene>
<comment type="catalytic activity">
    <reaction evidence="15">
        <text>L-aspartate 4-semialdehyde + phosphate + NADP(+) = 4-phospho-L-aspartate + NADPH + H(+)</text>
        <dbReference type="Rhea" id="RHEA:24284"/>
        <dbReference type="ChEBI" id="CHEBI:15378"/>
        <dbReference type="ChEBI" id="CHEBI:43474"/>
        <dbReference type="ChEBI" id="CHEBI:57535"/>
        <dbReference type="ChEBI" id="CHEBI:57783"/>
        <dbReference type="ChEBI" id="CHEBI:58349"/>
        <dbReference type="ChEBI" id="CHEBI:537519"/>
        <dbReference type="EC" id="1.2.1.11"/>
    </reaction>
</comment>
<keyword evidence="13" id="KW-0457">Lysine biosynthesis</keyword>
<dbReference type="EC" id="1.2.1.11" evidence="7 16"/>
<dbReference type="Pfam" id="PF01118">
    <property type="entry name" value="Semialdhyde_dh"/>
    <property type="match status" value="1"/>
</dbReference>
<comment type="similarity">
    <text evidence="5">Belongs to the aspartate-semialdehyde dehydrogenase family.</text>
</comment>
<feature type="domain" description="Semialdehyde dehydrogenase NAD-binding" evidence="18">
    <location>
        <begin position="3"/>
        <end position="122"/>
    </location>
</feature>
<comment type="subunit">
    <text evidence="6">Homodimer.</text>
</comment>
<dbReference type="GO" id="GO:0004073">
    <property type="term" value="F:aspartate-semialdehyde dehydrogenase activity"/>
    <property type="evidence" value="ECO:0007669"/>
    <property type="project" value="UniProtKB-UniRule"/>
</dbReference>
<feature type="active site" description="Acyl-thioester intermediate" evidence="17">
    <location>
        <position position="135"/>
    </location>
</feature>
<comment type="function">
    <text evidence="1">Catalyzes the NADPH-dependent formation of L-aspartate-semialdehyde (L-ASA) by the reductive dephosphorylation of L-aspartyl-4-phosphate.</text>
</comment>
<protein>
    <recommendedName>
        <fullName evidence="7 16">Aspartate-semialdehyde dehydrogenase</fullName>
        <ecNumber evidence="7 16">1.2.1.11</ecNumber>
    </recommendedName>
</protein>
<evidence type="ECO:0000256" key="9">
    <source>
        <dbReference type="ARBA" id="ARBA00022697"/>
    </source>
</evidence>